<dbReference type="Proteomes" id="UP000624404">
    <property type="component" value="Unassembled WGS sequence"/>
</dbReference>
<sequence>MANKGPAAYNEVIPPDFFARDENTLQDRSLLLENFLWQQSKSFFRNAREISWKCSFLAACLRRLRDPITSAVENDPLNVTSYRWLMAVQMINTIFDGLWLAWGPKAALIYEALAAKSYSLSLIVGLGQGVRSKIIQRVINALKESVPDLPLEVHVFHPAACVNSALNIEYVINQYCKLPQTTKRKLQEDMCHSESRKLIPQGQFPTALAESYNIVIAFASVGPIPSHLAS</sequence>
<accession>A0A8H2ZKD0</accession>
<reference evidence="1" key="1">
    <citation type="submission" date="2020-10" db="EMBL/GenBank/DDBJ databases">
        <authorList>
            <person name="Kusch S."/>
        </authorList>
    </citation>
    <scope>NUCLEOTIDE SEQUENCE</scope>
    <source>
        <strain evidence="1">SwB9</strain>
    </source>
</reference>
<protein>
    <submittedName>
        <fullName evidence="1">97c0c9a9-1f08-4e7b-a9af-d5f7ffaed4e2</fullName>
    </submittedName>
</protein>
<gene>
    <name evidence="1" type="ORF">SCLTRI_LOCUS701</name>
</gene>
<comment type="caution">
    <text evidence="1">The sequence shown here is derived from an EMBL/GenBank/DDBJ whole genome shotgun (WGS) entry which is preliminary data.</text>
</comment>
<dbReference type="EMBL" id="CAJHIA010000002">
    <property type="protein sequence ID" value="CAD6440080.1"/>
    <property type="molecule type" value="Genomic_DNA"/>
</dbReference>
<organism evidence="1 2">
    <name type="scientific">Sclerotinia trifoliorum</name>
    <dbReference type="NCBI Taxonomy" id="28548"/>
    <lineage>
        <taxon>Eukaryota</taxon>
        <taxon>Fungi</taxon>
        <taxon>Dikarya</taxon>
        <taxon>Ascomycota</taxon>
        <taxon>Pezizomycotina</taxon>
        <taxon>Leotiomycetes</taxon>
        <taxon>Helotiales</taxon>
        <taxon>Sclerotiniaceae</taxon>
        <taxon>Sclerotinia</taxon>
    </lineage>
</organism>
<name>A0A8H2ZKD0_9HELO</name>
<dbReference type="AlphaFoldDB" id="A0A8H2ZKD0"/>
<dbReference type="OrthoDB" id="3565201at2759"/>
<keyword evidence="2" id="KW-1185">Reference proteome</keyword>
<proteinExistence type="predicted"/>
<evidence type="ECO:0000313" key="1">
    <source>
        <dbReference type="EMBL" id="CAD6440080.1"/>
    </source>
</evidence>
<evidence type="ECO:0000313" key="2">
    <source>
        <dbReference type="Proteomes" id="UP000624404"/>
    </source>
</evidence>